<dbReference type="Gene3D" id="3.40.50.2000">
    <property type="entry name" value="Glycogen Phosphorylase B"/>
    <property type="match status" value="2"/>
</dbReference>
<dbReference type="Proteomes" id="UP000813462">
    <property type="component" value="Unassembled WGS sequence"/>
</dbReference>
<gene>
    <name evidence="6" type="ORF">FEM48_Zijuj08G0153400</name>
</gene>
<reference evidence="6" key="1">
    <citation type="journal article" date="2021" name="Front. Plant Sci.">
        <title>Chromosome-Scale Genome Assembly for Chinese Sour Jujube and Insights Into Its Genome Evolution and Domestication Signature.</title>
        <authorList>
            <person name="Shen L.-Y."/>
            <person name="Luo H."/>
            <person name="Wang X.-L."/>
            <person name="Wang X.-M."/>
            <person name="Qiu X.-J."/>
            <person name="Liu H."/>
            <person name="Zhou S.-S."/>
            <person name="Jia K.-H."/>
            <person name="Nie S."/>
            <person name="Bao Y.-T."/>
            <person name="Zhang R.-G."/>
            <person name="Yun Q.-Z."/>
            <person name="Chai Y.-H."/>
            <person name="Lu J.-Y."/>
            <person name="Li Y."/>
            <person name="Zhao S.-W."/>
            <person name="Mao J.-F."/>
            <person name="Jia S.-G."/>
            <person name="Mao Y.-M."/>
        </authorList>
    </citation>
    <scope>NUCLEOTIDE SEQUENCE</scope>
    <source>
        <strain evidence="6">AT0</strain>
        <tissue evidence="6">Leaf</tissue>
    </source>
</reference>
<dbReference type="PANTHER" id="PTHR48048">
    <property type="entry name" value="GLYCOSYLTRANSFERASE"/>
    <property type="match status" value="1"/>
</dbReference>
<name>A0A978UZW1_ZIZJJ</name>
<protein>
    <recommendedName>
        <fullName evidence="5">Glycosyltransferase</fullName>
        <ecNumber evidence="5">2.4.1.-</ecNumber>
    </recommendedName>
</protein>
<dbReference type="Pfam" id="PF00201">
    <property type="entry name" value="UDPGT"/>
    <property type="match status" value="1"/>
</dbReference>
<dbReference type="PANTHER" id="PTHR48048:SF45">
    <property type="entry name" value="GLYCOSYLTRANSFERASE"/>
    <property type="match status" value="1"/>
</dbReference>
<evidence type="ECO:0000256" key="4">
    <source>
        <dbReference type="RuleBase" id="RU003718"/>
    </source>
</evidence>
<sequence>MKKAELVFIPLPFLSHLKPAIEIAKNLVKFDHNLSISMFLMKSPLPDTKLEAYIDSLEASPPKLERINFIILQNDYVVTYVNLNLIMNSFMEHQKPRVKNAVTKLIQSQNCRLAGFIIDQMCASMIDVAQEFEVPTYVFCTVSAAYVSLIFHLQTLGDQRNIDLSGLKTDPDAELVFPGFVNPVPGQILPDLLLDKVGISLYLDQFRSFREAKGIIVNTFTELEPHAFNSLSNGELPPVYPVGPILNLVRDDDDHGQARFNNGDSSESEIIKWLDDQPSSSVVFLCFGNLGGFSEDQVKEIAKALQKCGIQFLWSLRQRPSLEHDQTVEANTFIDTVHLMLQKSTNPTAKMGKIIGWAPQIAILSHPAIGGFVSHCGWNSILESLWFGVPIATWPLFGDQPLNAFELVKELGLAVEIKMNNSMYFMSDEDGMIVSSVEIEKGIRKVMENDSIIRKKVKEISEKCRKTMIDGGSSHSSLERLINNIRDNLA</sequence>
<dbReference type="InterPro" id="IPR050481">
    <property type="entry name" value="UDP-glycosyltransf_plant"/>
</dbReference>
<dbReference type="InterPro" id="IPR002213">
    <property type="entry name" value="UDP_glucos_trans"/>
</dbReference>
<comment type="caution">
    <text evidence="6">The sequence shown here is derived from an EMBL/GenBank/DDBJ whole genome shotgun (WGS) entry which is preliminary data.</text>
</comment>
<evidence type="ECO:0000313" key="7">
    <source>
        <dbReference type="Proteomes" id="UP000813462"/>
    </source>
</evidence>
<evidence type="ECO:0000313" key="6">
    <source>
        <dbReference type="EMBL" id="KAH7520527.1"/>
    </source>
</evidence>
<evidence type="ECO:0000256" key="1">
    <source>
        <dbReference type="ARBA" id="ARBA00009995"/>
    </source>
</evidence>
<evidence type="ECO:0000256" key="2">
    <source>
        <dbReference type="ARBA" id="ARBA00022676"/>
    </source>
</evidence>
<dbReference type="FunFam" id="3.40.50.2000:FF:000056">
    <property type="entry name" value="Glycosyltransferase"/>
    <property type="match status" value="1"/>
</dbReference>
<keyword evidence="3 4" id="KW-0808">Transferase</keyword>
<dbReference type="SUPFAM" id="SSF53756">
    <property type="entry name" value="UDP-Glycosyltransferase/glycogen phosphorylase"/>
    <property type="match status" value="1"/>
</dbReference>
<organism evidence="6 7">
    <name type="scientific">Ziziphus jujuba var. spinosa</name>
    <dbReference type="NCBI Taxonomy" id="714518"/>
    <lineage>
        <taxon>Eukaryota</taxon>
        <taxon>Viridiplantae</taxon>
        <taxon>Streptophyta</taxon>
        <taxon>Embryophyta</taxon>
        <taxon>Tracheophyta</taxon>
        <taxon>Spermatophyta</taxon>
        <taxon>Magnoliopsida</taxon>
        <taxon>eudicotyledons</taxon>
        <taxon>Gunneridae</taxon>
        <taxon>Pentapetalae</taxon>
        <taxon>rosids</taxon>
        <taxon>fabids</taxon>
        <taxon>Rosales</taxon>
        <taxon>Rhamnaceae</taxon>
        <taxon>Paliureae</taxon>
        <taxon>Ziziphus</taxon>
    </lineage>
</organism>
<comment type="similarity">
    <text evidence="1 4">Belongs to the UDP-glycosyltransferase family.</text>
</comment>
<dbReference type="InterPro" id="IPR035595">
    <property type="entry name" value="UDP_glycos_trans_CS"/>
</dbReference>
<dbReference type="EMBL" id="JAEACU010000008">
    <property type="protein sequence ID" value="KAH7520527.1"/>
    <property type="molecule type" value="Genomic_DNA"/>
</dbReference>
<proteinExistence type="inferred from homology"/>
<accession>A0A978UZW1</accession>
<dbReference type="PROSITE" id="PS00375">
    <property type="entry name" value="UDPGT"/>
    <property type="match status" value="1"/>
</dbReference>
<dbReference type="GO" id="GO:0035251">
    <property type="term" value="F:UDP-glucosyltransferase activity"/>
    <property type="evidence" value="ECO:0007669"/>
    <property type="project" value="InterPro"/>
</dbReference>
<dbReference type="EC" id="2.4.1.-" evidence="5"/>
<evidence type="ECO:0000256" key="5">
    <source>
        <dbReference type="RuleBase" id="RU362057"/>
    </source>
</evidence>
<dbReference type="CDD" id="cd03784">
    <property type="entry name" value="GT1_Gtf-like"/>
    <property type="match status" value="1"/>
</dbReference>
<dbReference type="OrthoDB" id="5835829at2759"/>
<evidence type="ECO:0000256" key="3">
    <source>
        <dbReference type="ARBA" id="ARBA00022679"/>
    </source>
</evidence>
<keyword evidence="2 4" id="KW-0328">Glycosyltransferase</keyword>
<dbReference type="AlphaFoldDB" id="A0A978UZW1"/>